<keyword evidence="14" id="KW-1185">Reference proteome</keyword>
<dbReference type="GO" id="GO:0004578">
    <property type="term" value="F:chitobiosyldiphosphodolichol beta-mannosyltransferase activity"/>
    <property type="evidence" value="ECO:0007669"/>
    <property type="project" value="UniProtKB-EC"/>
</dbReference>
<evidence type="ECO:0000256" key="9">
    <source>
        <dbReference type="ARBA" id="ARBA00022989"/>
    </source>
</evidence>
<evidence type="ECO:0000256" key="8">
    <source>
        <dbReference type="ARBA" id="ARBA00022824"/>
    </source>
</evidence>
<comment type="pathway">
    <text evidence="2">Protein modification; protein glycosylation.</text>
</comment>
<keyword evidence="5" id="KW-0328">Glycosyltransferase</keyword>
<proteinExistence type="predicted"/>
<name>A0A5N6XFW9_9EURO</name>
<protein>
    <recommendedName>
        <fullName evidence="4">Chitobiosyldiphosphodolichol beta-mannosyltransferase</fullName>
        <ecNumber evidence="3">2.4.1.142</ecNumber>
    </recommendedName>
</protein>
<gene>
    <name evidence="13" type="ORF">BDV39DRAFT_32534</name>
</gene>
<dbReference type="PANTHER" id="PTHR13036">
    <property type="entry name" value="BETA1,4 MANNOSYLTRANSFERASE"/>
    <property type="match status" value="1"/>
</dbReference>
<evidence type="ECO:0000256" key="6">
    <source>
        <dbReference type="ARBA" id="ARBA00022679"/>
    </source>
</evidence>
<accession>A0A5N6XFW9</accession>
<comment type="function">
    <text evidence="11">Participates in the formation of the lipid-linked precursor oligosaccharide for N-glycosylation. Involved in assembling the dolichol-pyrophosphate-GlcNAc(2)-Man(5) intermediate on the cytoplasmic surface of the ER.</text>
</comment>
<reference evidence="14" key="1">
    <citation type="submission" date="2019-04" db="EMBL/GenBank/DDBJ databases">
        <title>Friends and foes A comparative genomics studyof 23 Aspergillus species from section Flavi.</title>
        <authorList>
            <consortium name="DOE Joint Genome Institute"/>
            <person name="Kjaerbolling I."/>
            <person name="Vesth T."/>
            <person name="Frisvad J.C."/>
            <person name="Nybo J.L."/>
            <person name="Theobald S."/>
            <person name="Kildgaard S."/>
            <person name="Isbrandt T."/>
            <person name="Kuo A."/>
            <person name="Sato A."/>
            <person name="Lyhne E.K."/>
            <person name="Kogle M.E."/>
            <person name="Wiebenga A."/>
            <person name="Kun R.S."/>
            <person name="Lubbers R.J."/>
            <person name="Makela M.R."/>
            <person name="Barry K."/>
            <person name="Chovatia M."/>
            <person name="Clum A."/>
            <person name="Daum C."/>
            <person name="Haridas S."/>
            <person name="He G."/>
            <person name="LaButti K."/>
            <person name="Lipzen A."/>
            <person name="Mondo S."/>
            <person name="Riley R."/>
            <person name="Salamov A."/>
            <person name="Simmons B.A."/>
            <person name="Magnuson J.K."/>
            <person name="Henrissat B."/>
            <person name="Mortensen U.H."/>
            <person name="Larsen T.O."/>
            <person name="Devries R.P."/>
            <person name="Grigoriev I.V."/>
            <person name="Machida M."/>
            <person name="Baker S.E."/>
            <person name="Andersen M.R."/>
        </authorList>
    </citation>
    <scope>NUCLEOTIDE SEQUENCE [LARGE SCALE GENOMIC DNA]</scope>
    <source>
        <strain evidence="14">CBS 130017</strain>
    </source>
</reference>
<keyword evidence="6 13" id="KW-0808">Transferase</keyword>
<dbReference type="InterPro" id="IPR026051">
    <property type="entry name" value="ALG1-like"/>
</dbReference>
<keyword evidence="8" id="KW-0256">Endoplasmic reticulum</keyword>
<feature type="transmembrane region" description="Helical" evidence="12">
    <location>
        <begin position="6"/>
        <end position="23"/>
    </location>
</feature>
<dbReference type="Gene3D" id="3.40.50.2000">
    <property type="entry name" value="Glycogen Phosphorylase B"/>
    <property type="match status" value="1"/>
</dbReference>
<dbReference type="FunFam" id="3.40.50.2000:FF:000162">
    <property type="entry name" value="Beta-1,4-mannosyltransferase (Alg1), putative"/>
    <property type="match status" value="1"/>
</dbReference>
<dbReference type="CDD" id="cd03816">
    <property type="entry name" value="GT33_ALG1-like"/>
    <property type="match status" value="1"/>
</dbReference>
<dbReference type="SUPFAM" id="SSF53756">
    <property type="entry name" value="UDP-Glycosyltransferase/glycogen phosphorylase"/>
    <property type="match status" value="1"/>
</dbReference>
<evidence type="ECO:0000256" key="5">
    <source>
        <dbReference type="ARBA" id="ARBA00022676"/>
    </source>
</evidence>
<dbReference type="EC" id="2.4.1.142" evidence="3"/>
<keyword evidence="10 12" id="KW-0472">Membrane</keyword>
<organism evidence="13 14">
    <name type="scientific">Aspergillus sergii</name>
    <dbReference type="NCBI Taxonomy" id="1034303"/>
    <lineage>
        <taxon>Eukaryota</taxon>
        <taxon>Fungi</taxon>
        <taxon>Dikarya</taxon>
        <taxon>Ascomycota</taxon>
        <taxon>Pezizomycotina</taxon>
        <taxon>Eurotiomycetes</taxon>
        <taxon>Eurotiomycetidae</taxon>
        <taxon>Eurotiales</taxon>
        <taxon>Aspergillaceae</taxon>
        <taxon>Aspergillus</taxon>
        <taxon>Aspergillus subgen. Circumdati</taxon>
    </lineage>
</organism>
<sequence>MIESVVSVAFYISTAVTLFILLLPSQYAPKRSTAQDASADPKTTVQILVLGDIGRSPRMQYHALSIAKGGGQVEIIGYHESEVHPDISSDPRISIVALPPHPAYLQTSNKLLFLVFGPLKVLFQVVCLWWSLAYRTRPVKWLLVQNPPSIPTLAVASLTCFLRQTSLIIDWHNFGYSILALKLGNGHPLVKLSKWYEKTFGRYATAHLCVTTVMASVLKKEFLLEAPILPLHDRPANHFRPILDDNVRQEFLLSLPVAASVQSLIKSGALRVLVSSTSWTADEDFSLLIDALCRYSQLAATTMPELPQVLAIITGKGPQKEMYIKQIADLEKAGKLQKVTIRTAWLTTTDYAKLLASASLGVSLHTSSSGVDLPMKVVDMFGAGLPVVGWNRFEAWPELVTEGVNGRGFGSSDELVEELVDLFGNTSKLDRLRVGAQKESTRRWDDEWNPVAGKLLGLI</sequence>
<feature type="transmembrane region" description="Helical" evidence="12">
    <location>
        <begin position="111"/>
        <end position="132"/>
    </location>
</feature>
<evidence type="ECO:0000256" key="12">
    <source>
        <dbReference type="SAM" id="Phobius"/>
    </source>
</evidence>
<dbReference type="PANTHER" id="PTHR13036:SF0">
    <property type="entry name" value="CHITOBIOSYLDIPHOSPHODOLICHOL BETA-MANNOSYLTRANSFERASE"/>
    <property type="match status" value="1"/>
</dbReference>
<dbReference type="AlphaFoldDB" id="A0A5N6XFW9"/>
<dbReference type="EMBL" id="ML741774">
    <property type="protein sequence ID" value="KAE8330440.1"/>
    <property type="molecule type" value="Genomic_DNA"/>
</dbReference>
<evidence type="ECO:0000313" key="14">
    <source>
        <dbReference type="Proteomes" id="UP000325945"/>
    </source>
</evidence>
<evidence type="ECO:0000256" key="1">
    <source>
        <dbReference type="ARBA" id="ARBA00004389"/>
    </source>
</evidence>
<evidence type="ECO:0000256" key="4">
    <source>
        <dbReference type="ARBA" id="ARBA00015841"/>
    </source>
</evidence>
<dbReference type="Proteomes" id="UP000325945">
    <property type="component" value="Unassembled WGS sequence"/>
</dbReference>
<evidence type="ECO:0000313" key="13">
    <source>
        <dbReference type="EMBL" id="KAE8330440.1"/>
    </source>
</evidence>
<keyword evidence="9 12" id="KW-1133">Transmembrane helix</keyword>
<evidence type="ECO:0000256" key="11">
    <source>
        <dbReference type="ARBA" id="ARBA00024899"/>
    </source>
</evidence>
<evidence type="ECO:0000256" key="7">
    <source>
        <dbReference type="ARBA" id="ARBA00022692"/>
    </source>
</evidence>
<evidence type="ECO:0000256" key="10">
    <source>
        <dbReference type="ARBA" id="ARBA00023136"/>
    </source>
</evidence>
<keyword evidence="7 12" id="KW-0812">Transmembrane</keyword>
<evidence type="ECO:0000256" key="2">
    <source>
        <dbReference type="ARBA" id="ARBA00004922"/>
    </source>
</evidence>
<dbReference type="GO" id="GO:0005789">
    <property type="term" value="C:endoplasmic reticulum membrane"/>
    <property type="evidence" value="ECO:0007669"/>
    <property type="project" value="UniProtKB-SubCell"/>
</dbReference>
<evidence type="ECO:0000256" key="3">
    <source>
        <dbReference type="ARBA" id="ARBA00012611"/>
    </source>
</evidence>
<comment type="subcellular location">
    <subcellularLocation>
        <location evidence="1">Endoplasmic reticulum membrane</location>
        <topology evidence="1">Single-pass membrane protein</topology>
    </subcellularLocation>
</comment>
<dbReference type="Pfam" id="PF13692">
    <property type="entry name" value="Glyco_trans_1_4"/>
    <property type="match status" value="1"/>
</dbReference>